<dbReference type="STRING" id="444157.Tneu_0512"/>
<protein>
    <submittedName>
        <fullName evidence="2">Glycosyl transferase family 2</fullName>
    </submittedName>
</protein>
<accession>B1YCE2</accession>
<dbReference type="CAZy" id="GT2">
    <property type="family name" value="Glycosyltransferase Family 2"/>
</dbReference>
<sequence>MGVKIKIAVVVRAYRRYSYLPQAVESALRQTRRPDAVVVVADDVDKLRGYPVYALETKTDKLGEAVAAGIKAAEGDVVAFLEDDDLFHPEKLQTVERIFTRRRPAALHHMQHYIDEGGNPADQHPAARSYAAGQPPAEVEVGRENIFTLVERYPLLHHNLSSWAAHRDLLQEVIHVLSRLEIMLDFSLLALAAAYGTALHIPNKLTYYRVGGGASHMQGVGDLPKVVCTRNKDAIDAETLLHAVKDKNVRKAVLRNYVDHAKYVYIYNALYKCDKAYKVSTAKLLARLIVAKATKAHPVSWRTIAGIAIAPIVGRRRLAERSLRKMYGAAPS</sequence>
<dbReference type="EMBL" id="CP001014">
    <property type="protein sequence ID" value="ACB39455.1"/>
    <property type="molecule type" value="Genomic_DNA"/>
</dbReference>
<dbReference type="HOGENOM" id="CLU_846269_0_0_2"/>
<dbReference type="InterPro" id="IPR029044">
    <property type="entry name" value="Nucleotide-diphossugar_trans"/>
</dbReference>
<dbReference type="AlphaFoldDB" id="B1YCE2"/>
<dbReference type="Pfam" id="PF00535">
    <property type="entry name" value="Glycos_transf_2"/>
    <property type="match status" value="1"/>
</dbReference>
<dbReference type="Proteomes" id="UP000001694">
    <property type="component" value="Chromosome"/>
</dbReference>
<dbReference type="KEGG" id="tne:Tneu_0512"/>
<proteinExistence type="predicted"/>
<reference evidence="2" key="1">
    <citation type="submission" date="2008-03" db="EMBL/GenBank/DDBJ databases">
        <title>Complete sequence of Thermoproteus neutrophilus V24Sta.</title>
        <authorList>
            <consortium name="US DOE Joint Genome Institute"/>
            <person name="Copeland A."/>
            <person name="Lucas S."/>
            <person name="Lapidus A."/>
            <person name="Glavina del Rio T."/>
            <person name="Dalin E."/>
            <person name="Tice H."/>
            <person name="Bruce D."/>
            <person name="Goodwin L."/>
            <person name="Pitluck S."/>
            <person name="Sims D."/>
            <person name="Brettin T."/>
            <person name="Detter J.C."/>
            <person name="Han C."/>
            <person name="Kuske C.R."/>
            <person name="Schmutz J."/>
            <person name="Larimer F."/>
            <person name="Land M."/>
            <person name="Hauser L."/>
            <person name="Kyrpides N."/>
            <person name="Mikhailova N."/>
            <person name="Biddle J.F."/>
            <person name="Zhang Z."/>
            <person name="Fitz-Gibbon S.T."/>
            <person name="Lowe T.M."/>
            <person name="Saltikov C."/>
            <person name="House C.H."/>
            <person name="Richardson P."/>
        </authorList>
    </citation>
    <scope>NUCLEOTIDE SEQUENCE [LARGE SCALE GENOMIC DNA]</scope>
    <source>
        <strain evidence="2">V24Sta</strain>
    </source>
</reference>
<gene>
    <name evidence="2" type="ordered locus">Tneu_0512</name>
</gene>
<organism evidence="2 3">
    <name type="scientific">Pyrobaculum neutrophilum (strain DSM 2338 / JCM 9278 / NBRC 100436 / V24Sta)</name>
    <name type="common">Thermoproteus neutrophilus</name>
    <dbReference type="NCBI Taxonomy" id="444157"/>
    <lineage>
        <taxon>Archaea</taxon>
        <taxon>Thermoproteota</taxon>
        <taxon>Thermoprotei</taxon>
        <taxon>Thermoproteales</taxon>
        <taxon>Thermoproteaceae</taxon>
        <taxon>Pyrobaculum</taxon>
    </lineage>
</organism>
<evidence type="ECO:0000313" key="3">
    <source>
        <dbReference type="Proteomes" id="UP000001694"/>
    </source>
</evidence>
<dbReference type="InterPro" id="IPR001173">
    <property type="entry name" value="Glyco_trans_2-like"/>
</dbReference>
<dbReference type="CDD" id="cd00761">
    <property type="entry name" value="Glyco_tranf_GTA_type"/>
    <property type="match status" value="1"/>
</dbReference>
<dbReference type="PANTHER" id="PTHR22916:SF3">
    <property type="entry name" value="UDP-GLCNAC:BETAGAL BETA-1,3-N-ACETYLGLUCOSAMINYLTRANSFERASE-LIKE PROTEIN 1"/>
    <property type="match status" value="1"/>
</dbReference>
<name>B1YCE2_PYRNV</name>
<dbReference type="eggNOG" id="arCOG01397">
    <property type="taxonomic scope" value="Archaea"/>
</dbReference>
<keyword evidence="2" id="KW-0808">Transferase</keyword>
<dbReference type="PANTHER" id="PTHR22916">
    <property type="entry name" value="GLYCOSYLTRANSFERASE"/>
    <property type="match status" value="1"/>
</dbReference>
<feature type="domain" description="Glycosyltransferase 2-like" evidence="1">
    <location>
        <begin position="9"/>
        <end position="119"/>
    </location>
</feature>
<keyword evidence="3" id="KW-1185">Reference proteome</keyword>
<evidence type="ECO:0000313" key="2">
    <source>
        <dbReference type="EMBL" id="ACB39455.1"/>
    </source>
</evidence>
<dbReference type="Gene3D" id="3.90.550.10">
    <property type="entry name" value="Spore Coat Polysaccharide Biosynthesis Protein SpsA, Chain A"/>
    <property type="match status" value="1"/>
</dbReference>
<dbReference type="GO" id="GO:0016758">
    <property type="term" value="F:hexosyltransferase activity"/>
    <property type="evidence" value="ECO:0007669"/>
    <property type="project" value="UniProtKB-ARBA"/>
</dbReference>
<evidence type="ECO:0000259" key="1">
    <source>
        <dbReference type="Pfam" id="PF00535"/>
    </source>
</evidence>
<dbReference type="SUPFAM" id="SSF53448">
    <property type="entry name" value="Nucleotide-diphospho-sugar transferases"/>
    <property type="match status" value="1"/>
</dbReference>